<evidence type="ECO:0000256" key="1">
    <source>
        <dbReference type="SAM" id="Phobius"/>
    </source>
</evidence>
<proteinExistence type="predicted"/>
<organism evidence="2">
    <name type="scientific">marine sediment metagenome</name>
    <dbReference type="NCBI Taxonomy" id="412755"/>
    <lineage>
        <taxon>unclassified sequences</taxon>
        <taxon>metagenomes</taxon>
        <taxon>ecological metagenomes</taxon>
    </lineage>
</organism>
<keyword evidence="1" id="KW-1133">Transmembrane helix</keyword>
<dbReference type="EMBL" id="LAZR01005563">
    <property type="protein sequence ID" value="KKM98893.1"/>
    <property type="molecule type" value="Genomic_DNA"/>
</dbReference>
<reference evidence="2" key="1">
    <citation type="journal article" date="2015" name="Nature">
        <title>Complex archaea that bridge the gap between prokaryotes and eukaryotes.</title>
        <authorList>
            <person name="Spang A."/>
            <person name="Saw J.H."/>
            <person name="Jorgensen S.L."/>
            <person name="Zaremba-Niedzwiedzka K."/>
            <person name="Martijn J."/>
            <person name="Lind A.E."/>
            <person name="van Eijk R."/>
            <person name="Schleper C."/>
            <person name="Guy L."/>
            <person name="Ettema T.J."/>
        </authorList>
    </citation>
    <scope>NUCLEOTIDE SEQUENCE</scope>
</reference>
<gene>
    <name evidence="2" type="ORF">LCGC14_1153310</name>
</gene>
<comment type="caution">
    <text evidence="2">The sequence shown here is derived from an EMBL/GenBank/DDBJ whole genome shotgun (WGS) entry which is preliminary data.</text>
</comment>
<keyword evidence="1" id="KW-0812">Transmembrane</keyword>
<sequence length="158" mass="17481">MCIDPNLYMEMYFSSVLFFGFGDLVSGSIWVGIVFQQCSPRSRYERLCMGFQPGHAKTPGSGRPKNSSDKFSVCELKKAFKRAKKNNKIEPGVSIYDWLALQCYKDNTLAVALLKKIMPDVKQIEVIKKYEGGYADMTPAEAAAQMDAATTGDIPDGG</sequence>
<evidence type="ECO:0000313" key="2">
    <source>
        <dbReference type="EMBL" id="KKM98893.1"/>
    </source>
</evidence>
<feature type="transmembrane region" description="Helical" evidence="1">
    <location>
        <begin position="12"/>
        <end position="35"/>
    </location>
</feature>
<dbReference type="AlphaFoldDB" id="A0A0F9LZQ2"/>
<accession>A0A0F9LZQ2</accession>
<keyword evidence="1" id="KW-0472">Membrane</keyword>
<protein>
    <submittedName>
        <fullName evidence="2">Uncharacterized protein</fullName>
    </submittedName>
</protein>
<name>A0A0F9LZQ2_9ZZZZ</name>